<protein>
    <submittedName>
        <fullName evidence="3">Uncharacterized protein</fullName>
    </submittedName>
</protein>
<feature type="transmembrane region" description="Helical" evidence="2">
    <location>
        <begin position="20"/>
        <end position="41"/>
    </location>
</feature>
<dbReference type="EMBL" id="MH182503">
    <property type="protein sequence ID" value="AWA44667.1"/>
    <property type="molecule type" value="Genomic_DNA"/>
</dbReference>
<reference evidence="3" key="1">
    <citation type="submission" date="2018-04" db="EMBL/GenBank/DDBJ databases">
        <title>Comparative Analysis of Homologous Sequences of Saccharum officinarum and Saccharum spontaneum Reveals Independent Polyploidization Events.</title>
        <authorList>
            <person name="Sharma A."/>
            <person name="Song J."/>
            <person name="Lin Q."/>
            <person name="Singh R."/>
            <person name="Ramos N."/>
            <person name="Wang K."/>
            <person name="Zhang J."/>
            <person name="Ming R."/>
            <person name="Yu Q."/>
        </authorList>
    </citation>
    <scope>NUCLEOTIDE SEQUENCE</scope>
</reference>
<feature type="region of interest" description="Disordered" evidence="1">
    <location>
        <begin position="41"/>
        <end position="61"/>
    </location>
</feature>
<proteinExistence type="predicted"/>
<evidence type="ECO:0000256" key="2">
    <source>
        <dbReference type="SAM" id="Phobius"/>
    </source>
</evidence>
<dbReference type="AlphaFoldDB" id="A0A678T505"/>
<feature type="compositionally biased region" description="Low complexity" evidence="1">
    <location>
        <begin position="48"/>
        <end position="60"/>
    </location>
</feature>
<organism evidence="3">
    <name type="scientific">Saccharum officinarum</name>
    <name type="common">Sugarcane</name>
    <dbReference type="NCBI Taxonomy" id="4547"/>
    <lineage>
        <taxon>Eukaryota</taxon>
        <taxon>Viridiplantae</taxon>
        <taxon>Streptophyta</taxon>
        <taxon>Embryophyta</taxon>
        <taxon>Tracheophyta</taxon>
        <taxon>Spermatophyta</taxon>
        <taxon>Magnoliopsida</taxon>
        <taxon>Liliopsida</taxon>
        <taxon>Poales</taxon>
        <taxon>Poaceae</taxon>
        <taxon>PACMAD clade</taxon>
        <taxon>Panicoideae</taxon>
        <taxon>Andropogonodae</taxon>
        <taxon>Andropogoneae</taxon>
        <taxon>Saccharinae</taxon>
        <taxon>Saccharum</taxon>
        <taxon>Saccharum officinarum species complex</taxon>
    </lineage>
</organism>
<evidence type="ECO:0000313" key="3">
    <source>
        <dbReference type="EMBL" id="AWA44667.1"/>
    </source>
</evidence>
<gene>
    <name evidence="3" type="ORF">SO26G07_000002</name>
</gene>
<accession>A0A678T505</accession>
<name>A0A678T505_SACOF</name>
<keyword evidence="2" id="KW-0472">Membrane</keyword>
<keyword evidence="2" id="KW-1133">Transmembrane helix</keyword>
<sequence length="185" mass="19941">MALARLCDDVAGVTPPARPALIAVIGAGVLITSFCTTRAPWPHRTSRRPQGSSRPSSRSSWGAKPVVLFAPPSPSSDLPIEAVIEFLSALDMVSPPTKVSRLTYCKQNHGTWPERQGIGHGEPGADSWGAWRAWVLRTRTCSSSSWLLGHTRMEREEWGHWEGAADAATGVECGAGYAGVRTSRH</sequence>
<keyword evidence="2" id="KW-0812">Transmembrane</keyword>
<evidence type="ECO:0000256" key="1">
    <source>
        <dbReference type="SAM" id="MobiDB-lite"/>
    </source>
</evidence>